<organism evidence="1 2">
    <name type="scientific">Caerostris darwini</name>
    <dbReference type="NCBI Taxonomy" id="1538125"/>
    <lineage>
        <taxon>Eukaryota</taxon>
        <taxon>Metazoa</taxon>
        <taxon>Ecdysozoa</taxon>
        <taxon>Arthropoda</taxon>
        <taxon>Chelicerata</taxon>
        <taxon>Arachnida</taxon>
        <taxon>Araneae</taxon>
        <taxon>Araneomorphae</taxon>
        <taxon>Entelegynae</taxon>
        <taxon>Araneoidea</taxon>
        <taxon>Araneidae</taxon>
        <taxon>Caerostris</taxon>
    </lineage>
</organism>
<proteinExistence type="predicted"/>
<name>A0AAV4P9L3_9ARAC</name>
<evidence type="ECO:0000313" key="2">
    <source>
        <dbReference type="Proteomes" id="UP001054837"/>
    </source>
</evidence>
<dbReference type="Proteomes" id="UP001054837">
    <property type="component" value="Unassembled WGS sequence"/>
</dbReference>
<evidence type="ECO:0000313" key="1">
    <source>
        <dbReference type="EMBL" id="GIX92690.1"/>
    </source>
</evidence>
<sequence length="96" mass="11453">MDNSAFVNRMTRWQEWIYHARVKNTTFDTERHPDMQNGSHCTRFKLNSNMKFRHVTNDAGIIGERLREQGLNSRNTLILLFFSCAYRQAHAQYCRV</sequence>
<comment type="caution">
    <text evidence="1">The sequence shown here is derived from an EMBL/GenBank/DDBJ whole genome shotgun (WGS) entry which is preliminary data.</text>
</comment>
<dbReference type="AlphaFoldDB" id="A0AAV4P9L3"/>
<gene>
    <name evidence="1" type="ORF">CDAR_449001</name>
</gene>
<keyword evidence="2" id="KW-1185">Reference proteome</keyword>
<reference evidence="1 2" key="1">
    <citation type="submission" date="2021-06" db="EMBL/GenBank/DDBJ databases">
        <title>Caerostris darwini draft genome.</title>
        <authorList>
            <person name="Kono N."/>
            <person name="Arakawa K."/>
        </authorList>
    </citation>
    <scope>NUCLEOTIDE SEQUENCE [LARGE SCALE GENOMIC DNA]</scope>
</reference>
<protein>
    <submittedName>
        <fullName evidence="1">Uncharacterized protein</fullName>
    </submittedName>
</protein>
<accession>A0AAV4P9L3</accession>
<dbReference type="EMBL" id="BPLQ01002413">
    <property type="protein sequence ID" value="GIX92690.1"/>
    <property type="molecule type" value="Genomic_DNA"/>
</dbReference>